<organism evidence="11 12">
    <name type="scientific">Rohdeia mirabilis</name>
    <dbReference type="NCBI Taxonomy" id="2528008"/>
    <lineage>
        <taxon>Bacteria</taxon>
        <taxon>Pseudomonadati</taxon>
        <taxon>Planctomycetota</taxon>
        <taxon>Planctomycetia</taxon>
        <taxon>Planctomycetia incertae sedis</taxon>
        <taxon>Rohdeia</taxon>
    </lineage>
</organism>
<dbReference type="Gene3D" id="3.90.1170.20">
    <property type="entry name" value="Quinolinate phosphoribosyl transferase, N-terminal domain"/>
    <property type="match status" value="1"/>
</dbReference>
<dbReference type="UniPathway" id="UPA00253">
    <property type="reaction ID" value="UER00331"/>
</dbReference>
<protein>
    <recommendedName>
        <fullName evidence="4">nicotinate-nucleotide diphosphorylase (carboxylating)</fullName>
        <ecNumber evidence="4">2.4.2.19</ecNumber>
    </recommendedName>
    <alternativeName>
        <fullName evidence="8">Quinolinate phosphoribosyltransferase [decarboxylating]</fullName>
    </alternativeName>
</protein>
<keyword evidence="12" id="KW-1185">Reference proteome</keyword>
<dbReference type="InterPro" id="IPR036068">
    <property type="entry name" value="Nicotinate_pribotase-like_C"/>
</dbReference>
<dbReference type="EMBL" id="CP036290">
    <property type="protein sequence ID" value="QDU84085.1"/>
    <property type="molecule type" value="Genomic_DNA"/>
</dbReference>
<dbReference type="EC" id="2.4.2.19" evidence="4"/>
<dbReference type="FunFam" id="3.20.20.70:FF:000030">
    <property type="entry name" value="Nicotinate-nucleotide pyrophosphorylase, carboxylating"/>
    <property type="match status" value="1"/>
</dbReference>
<name>A0A518CXZ2_9BACT</name>
<dbReference type="Gene3D" id="3.20.20.70">
    <property type="entry name" value="Aldolase class I"/>
    <property type="match status" value="1"/>
</dbReference>
<accession>A0A518CXZ2</accession>
<dbReference type="InterPro" id="IPR013785">
    <property type="entry name" value="Aldolase_TIM"/>
</dbReference>
<sequence length="353" mass="37237">MSSEPAPPQAASRPDVPRLAGREIEDLVRLALREDLGVRRDPAFDGPWGAAEVAALLERDLATASAIEPGTRAVGVLTAKGRGVLAGLEVYAATFRALDPAAETVLEKTDGERVLRGDLVARTVCSARALLTGERTALNLLQRASGIATLTRRFVDAAVKGVKAGRTAPGVFDTRKTAPGLRVLDKHAVVAGGGSNHRYGLYDEAMLKDNHLDLSGVDASDEAARAEFVARVRQALPANVRLHVEARSEGEARGALRGGADVVLLDNFAPADLALAVRHLRAFAKDLERAPDALPIEFEASGGIDMETIAEFAGTGVDRISVGALTHSVRALDLSLGIELESLSTEPRTQDDA</sequence>
<comment type="similarity">
    <text evidence="3">Belongs to the NadC/ModD family.</text>
</comment>
<evidence type="ECO:0000313" key="12">
    <source>
        <dbReference type="Proteomes" id="UP000319342"/>
    </source>
</evidence>
<evidence type="ECO:0000256" key="1">
    <source>
        <dbReference type="ARBA" id="ARBA00003237"/>
    </source>
</evidence>
<dbReference type="Pfam" id="PF01729">
    <property type="entry name" value="QRPTase_C"/>
    <property type="match status" value="1"/>
</dbReference>
<dbReference type="InterPro" id="IPR004393">
    <property type="entry name" value="NadC"/>
</dbReference>
<keyword evidence="5" id="KW-0662">Pyridine nucleotide biosynthesis</keyword>
<dbReference type="InterPro" id="IPR037128">
    <property type="entry name" value="Quinolinate_PRibosylTase_N_sf"/>
</dbReference>
<comment type="pathway">
    <text evidence="2">Cofactor biosynthesis; NAD(+) biosynthesis; nicotinate D-ribonucleotide from quinolinate: step 1/1.</text>
</comment>
<keyword evidence="6 11" id="KW-0328">Glycosyltransferase</keyword>
<keyword evidence="7 11" id="KW-0808">Transferase</keyword>
<dbReference type="Proteomes" id="UP000319342">
    <property type="component" value="Chromosome"/>
</dbReference>
<dbReference type="PANTHER" id="PTHR32179:SF3">
    <property type="entry name" value="NICOTINATE-NUCLEOTIDE PYROPHOSPHORYLASE [CARBOXYLATING]"/>
    <property type="match status" value="1"/>
</dbReference>
<feature type="domain" description="Quinolinate phosphoribosyl transferase N-terminal" evidence="10">
    <location>
        <begin position="60"/>
        <end position="145"/>
    </location>
</feature>
<comment type="function">
    <text evidence="1">Involved in the catabolism of quinolinic acid (QA).</text>
</comment>
<reference evidence="11 12" key="1">
    <citation type="submission" date="2019-02" db="EMBL/GenBank/DDBJ databases">
        <title>Deep-cultivation of Planctomycetes and their phenomic and genomic characterization uncovers novel biology.</title>
        <authorList>
            <person name="Wiegand S."/>
            <person name="Jogler M."/>
            <person name="Boedeker C."/>
            <person name="Pinto D."/>
            <person name="Vollmers J."/>
            <person name="Rivas-Marin E."/>
            <person name="Kohn T."/>
            <person name="Peeters S.H."/>
            <person name="Heuer A."/>
            <person name="Rast P."/>
            <person name="Oberbeckmann S."/>
            <person name="Bunk B."/>
            <person name="Jeske O."/>
            <person name="Meyerdierks A."/>
            <person name="Storesund J.E."/>
            <person name="Kallscheuer N."/>
            <person name="Luecker S."/>
            <person name="Lage O.M."/>
            <person name="Pohl T."/>
            <person name="Merkel B.J."/>
            <person name="Hornburger P."/>
            <person name="Mueller R.-W."/>
            <person name="Bruemmer F."/>
            <person name="Labrenz M."/>
            <person name="Spormann A.M."/>
            <person name="Op den Camp H."/>
            <person name="Overmann J."/>
            <person name="Amann R."/>
            <person name="Jetten M.S.M."/>
            <person name="Mascher T."/>
            <person name="Medema M.H."/>
            <person name="Devos D.P."/>
            <person name="Kaster A.-K."/>
            <person name="Ovreas L."/>
            <person name="Rohde M."/>
            <person name="Galperin M.Y."/>
            <person name="Jogler C."/>
        </authorList>
    </citation>
    <scope>NUCLEOTIDE SEQUENCE [LARGE SCALE GENOMIC DNA]</scope>
    <source>
        <strain evidence="11 12">Pla163</strain>
    </source>
</reference>
<evidence type="ECO:0000256" key="8">
    <source>
        <dbReference type="ARBA" id="ARBA00033102"/>
    </source>
</evidence>
<gene>
    <name evidence="11" type="primary">nadC</name>
    <name evidence="11" type="ORF">Pla163_11870</name>
</gene>
<dbReference type="SUPFAM" id="SSF54675">
    <property type="entry name" value="Nicotinate/Quinolinate PRTase N-terminal domain-like"/>
    <property type="match status" value="1"/>
</dbReference>
<feature type="domain" description="Quinolinate phosphoribosyl transferase C-terminal" evidence="9">
    <location>
        <begin position="147"/>
        <end position="336"/>
    </location>
</feature>
<evidence type="ECO:0000313" key="11">
    <source>
        <dbReference type="EMBL" id="QDU84085.1"/>
    </source>
</evidence>
<dbReference type="SUPFAM" id="SSF51690">
    <property type="entry name" value="Nicotinate/Quinolinate PRTase C-terminal domain-like"/>
    <property type="match status" value="1"/>
</dbReference>
<dbReference type="Pfam" id="PF02749">
    <property type="entry name" value="QRPTase_N"/>
    <property type="match status" value="1"/>
</dbReference>
<evidence type="ECO:0000256" key="7">
    <source>
        <dbReference type="ARBA" id="ARBA00022679"/>
    </source>
</evidence>
<evidence type="ECO:0000259" key="9">
    <source>
        <dbReference type="Pfam" id="PF01729"/>
    </source>
</evidence>
<dbReference type="GO" id="GO:0034213">
    <property type="term" value="P:quinolinate catabolic process"/>
    <property type="evidence" value="ECO:0007669"/>
    <property type="project" value="TreeGrafter"/>
</dbReference>
<evidence type="ECO:0000256" key="3">
    <source>
        <dbReference type="ARBA" id="ARBA00009400"/>
    </source>
</evidence>
<dbReference type="NCBIfam" id="TIGR00078">
    <property type="entry name" value="nadC"/>
    <property type="match status" value="1"/>
</dbReference>
<evidence type="ECO:0000256" key="4">
    <source>
        <dbReference type="ARBA" id="ARBA00011944"/>
    </source>
</evidence>
<dbReference type="InterPro" id="IPR002638">
    <property type="entry name" value="Quinolinate_PRibosylTrfase_C"/>
</dbReference>
<evidence type="ECO:0000256" key="2">
    <source>
        <dbReference type="ARBA" id="ARBA00004893"/>
    </source>
</evidence>
<evidence type="ECO:0000259" key="10">
    <source>
        <dbReference type="Pfam" id="PF02749"/>
    </source>
</evidence>
<dbReference type="GO" id="GO:0005737">
    <property type="term" value="C:cytoplasm"/>
    <property type="evidence" value="ECO:0007669"/>
    <property type="project" value="TreeGrafter"/>
</dbReference>
<dbReference type="GO" id="GO:0009435">
    <property type="term" value="P:NAD+ biosynthetic process"/>
    <property type="evidence" value="ECO:0007669"/>
    <property type="project" value="UniProtKB-UniPathway"/>
</dbReference>
<dbReference type="GO" id="GO:0004514">
    <property type="term" value="F:nicotinate-nucleotide diphosphorylase (carboxylating) activity"/>
    <property type="evidence" value="ECO:0007669"/>
    <property type="project" value="UniProtKB-EC"/>
</dbReference>
<dbReference type="CDD" id="cd01572">
    <property type="entry name" value="QPRTase"/>
    <property type="match status" value="1"/>
</dbReference>
<proteinExistence type="inferred from homology"/>
<dbReference type="PANTHER" id="PTHR32179">
    <property type="entry name" value="NICOTINATE-NUCLEOTIDE PYROPHOSPHORYLASE [CARBOXYLATING]"/>
    <property type="match status" value="1"/>
</dbReference>
<dbReference type="InterPro" id="IPR027277">
    <property type="entry name" value="NadC/ModD"/>
</dbReference>
<dbReference type="AlphaFoldDB" id="A0A518CXZ2"/>
<dbReference type="RefSeq" id="WP_419186361.1">
    <property type="nucleotide sequence ID" value="NZ_CP036290.1"/>
</dbReference>
<evidence type="ECO:0000256" key="6">
    <source>
        <dbReference type="ARBA" id="ARBA00022676"/>
    </source>
</evidence>
<evidence type="ECO:0000256" key="5">
    <source>
        <dbReference type="ARBA" id="ARBA00022642"/>
    </source>
</evidence>
<dbReference type="InterPro" id="IPR022412">
    <property type="entry name" value="Quinolinate_PRibosylTrfase_N"/>
</dbReference>